<dbReference type="AlphaFoldDB" id="A0AAN5IAM2"/>
<dbReference type="Proteomes" id="UP001328107">
    <property type="component" value="Unassembled WGS sequence"/>
</dbReference>
<evidence type="ECO:0000313" key="1">
    <source>
        <dbReference type="EMBL" id="GMR58933.1"/>
    </source>
</evidence>
<evidence type="ECO:0008006" key="3">
    <source>
        <dbReference type="Google" id="ProtNLM"/>
    </source>
</evidence>
<evidence type="ECO:0000313" key="2">
    <source>
        <dbReference type="Proteomes" id="UP001328107"/>
    </source>
</evidence>
<keyword evidence="2" id="KW-1185">Reference proteome</keyword>
<reference evidence="2" key="1">
    <citation type="submission" date="2022-10" db="EMBL/GenBank/DDBJ databases">
        <title>Genome assembly of Pristionchus species.</title>
        <authorList>
            <person name="Yoshida K."/>
            <person name="Sommer R.J."/>
        </authorList>
    </citation>
    <scope>NUCLEOTIDE SEQUENCE [LARGE SCALE GENOMIC DNA]</scope>
    <source>
        <strain evidence="2">RS5460</strain>
    </source>
</reference>
<dbReference type="EMBL" id="BTRK01000006">
    <property type="protein sequence ID" value="GMR58933.1"/>
    <property type="molecule type" value="Genomic_DNA"/>
</dbReference>
<name>A0AAN5IAM2_9BILA</name>
<gene>
    <name evidence="1" type="ORF">PMAYCL1PPCAC_29129</name>
</gene>
<proteinExistence type="predicted"/>
<feature type="non-terminal residue" evidence="1">
    <location>
        <position position="82"/>
    </location>
</feature>
<organism evidence="1 2">
    <name type="scientific">Pristionchus mayeri</name>
    <dbReference type="NCBI Taxonomy" id="1317129"/>
    <lineage>
        <taxon>Eukaryota</taxon>
        <taxon>Metazoa</taxon>
        <taxon>Ecdysozoa</taxon>
        <taxon>Nematoda</taxon>
        <taxon>Chromadorea</taxon>
        <taxon>Rhabditida</taxon>
        <taxon>Rhabditina</taxon>
        <taxon>Diplogasteromorpha</taxon>
        <taxon>Diplogasteroidea</taxon>
        <taxon>Neodiplogasteridae</taxon>
        <taxon>Pristionchus</taxon>
    </lineage>
</organism>
<sequence>MECKMKNGKPNCVKREALTCNTVKCAGGHRCVISPEGNPSCIPKITCANIRCAGPCRDTPKGPQCGPRPLVLPISVGPTDPP</sequence>
<comment type="caution">
    <text evidence="1">The sequence shown here is derived from an EMBL/GenBank/DDBJ whole genome shotgun (WGS) entry which is preliminary data.</text>
</comment>
<accession>A0AAN5IAM2</accession>
<protein>
    <recommendedName>
        <fullName evidence="3">Follistatin-like domain-containing protein</fullName>
    </recommendedName>
</protein>